<dbReference type="Proteomes" id="UP001196301">
    <property type="component" value="Unassembled WGS sequence"/>
</dbReference>
<proteinExistence type="predicted"/>
<evidence type="ECO:0000313" key="1">
    <source>
        <dbReference type="EMBL" id="MBU5336801.1"/>
    </source>
</evidence>
<reference evidence="1 2" key="1">
    <citation type="submission" date="2021-06" db="EMBL/GenBank/DDBJ databases">
        <authorList>
            <person name="Sun Q."/>
            <person name="Li D."/>
        </authorList>
    </citation>
    <scope>NUCLEOTIDE SEQUENCE [LARGE SCALE GENOMIC DNA]</scope>
    <source>
        <strain evidence="1 2">N19</strain>
    </source>
</reference>
<accession>A0ABS6DY77</accession>
<evidence type="ECO:0000313" key="2">
    <source>
        <dbReference type="Proteomes" id="UP001196301"/>
    </source>
</evidence>
<sequence>MKFTMCGFSQPAAVDLDLDVRDLGILRWFIDFKDSGNMVSKEIDGEIFYLVSYNALAEDITVLRMKRDAIYRRFKKMCDKKILEKRVVAEDGNLVYFKTGENYAQLVDFSFIDEFIKNKNSKKNNNDIHSNEHIYPDDDYVFNDIVFFEDDTFSIVDYDSKNVDNSATDLNQDGTDLNPDSIDLNPHPNDINPSATNENPKLTNLYPKVSVQYPEQKINLLNYSIKLNTLDTPMDPFKEKRYLFPCVSCKLLKRMCLIFHPSETYKDKYAQNQPLVESG</sequence>
<gene>
    <name evidence="1" type="ORF">KQI20_10155</name>
</gene>
<comment type="caution">
    <text evidence="1">The sequence shown here is derived from an EMBL/GenBank/DDBJ whole genome shotgun (WGS) entry which is preliminary data.</text>
</comment>
<name>A0ABS6DY77_9FIRM</name>
<dbReference type="RefSeq" id="WP_216570580.1">
    <property type="nucleotide sequence ID" value="NZ_JAHLOQ010000029.1"/>
</dbReference>
<dbReference type="EMBL" id="JAHLOQ010000029">
    <property type="protein sequence ID" value="MBU5336801.1"/>
    <property type="molecule type" value="Genomic_DNA"/>
</dbReference>
<protein>
    <recommendedName>
        <fullName evidence="3">Replication initiator A N-terminal domain-containing protein</fullName>
    </recommendedName>
</protein>
<keyword evidence="2" id="KW-1185">Reference proteome</keyword>
<evidence type="ECO:0008006" key="3">
    <source>
        <dbReference type="Google" id="ProtNLM"/>
    </source>
</evidence>
<organism evidence="1 2">
    <name type="scientific">Intestinibacter bartlettii</name>
    <dbReference type="NCBI Taxonomy" id="261299"/>
    <lineage>
        <taxon>Bacteria</taxon>
        <taxon>Bacillati</taxon>
        <taxon>Bacillota</taxon>
        <taxon>Clostridia</taxon>
        <taxon>Peptostreptococcales</taxon>
        <taxon>Peptostreptococcaceae</taxon>
        <taxon>Intestinibacter</taxon>
    </lineage>
</organism>